<evidence type="ECO:0000256" key="2">
    <source>
        <dbReference type="ARBA" id="ARBA00022527"/>
    </source>
</evidence>
<name>A0ABR3ISA9_9AGAR</name>
<dbReference type="InterPro" id="IPR011009">
    <property type="entry name" value="Kinase-like_dom_sf"/>
</dbReference>
<dbReference type="InterPro" id="IPR000719">
    <property type="entry name" value="Prot_kinase_dom"/>
</dbReference>
<dbReference type="EC" id="2.7.11.1" evidence="1"/>
<evidence type="ECO:0000256" key="7">
    <source>
        <dbReference type="ARBA" id="ARBA00047899"/>
    </source>
</evidence>
<evidence type="ECO:0000259" key="10">
    <source>
        <dbReference type="PROSITE" id="PS50011"/>
    </source>
</evidence>
<feature type="region of interest" description="Disordered" evidence="9">
    <location>
        <begin position="303"/>
        <end position="323"/>
    </location>
</feature>
<evidence type="ECO:0000256" key="9">
    <source>
        <dbReference type="SAM" id="MobiDB-lite"/>
    </source>
</evidence>
<dbReference type="SUPFAM" id="SSF56112">
    <property type="entry name" value="Protein kinase-like (PK-like)"/>
    <property type="match status" value="1"/>
</dbReference>
<dbReference type="PANTHER" id="PTHR24356:SF1">
    <property type="entry name" value="SERINE_THREONINE-PROTEIN KINASE GREATWALL"/>
    <property type="match status" value="1"/>
</dbReference>
<dbReference type="Proteomes" id="UP001556367">
    <property type="component" value="Unassembled WGS sequence"/>
</dbReference>
<feature type="domain" description="Protein kinase" evidence="10">
    <location>
        <begin position="4"/>
        <end position="286"/>
    </location>
</feature>
<evidence type="ECO:0000313" key="11">
    <source>
        <dbReference type="EMBL" id="KAL0946191.1"/>
    </source>
</evidence>
<protein>
    <recommendedName>
        <fullName evidence="1">non-specific serine/threonine protein kinase</fullName>
        <ecNumber evidence="1">2.7.11.1</ecNumber>
    </recommendedName>
</protein>
<dbReference type="InterPro" id="IPR050236">
    <property type="entry name" value="Ser_Thr_kinase_AGC"/>
</dbReference>
<accession>A0ABR3ISA9</accession>
<evidence type="ECO:0000256" key="6">
    <source>
        <dbReference type="ARBA" id="ARBA00022840"/>
    </source>
</evidence>
<keyword evidence="12" id="KW-1185">Reference proteome</keyword>
<keyword evidence="6" id="KW-0067">ATP-binding</keyword>
<evidence type="ECO:0000313" key="12">
    <source>
        <dbReference type="Proteomes" id="UP001556367"/>
    </source>
</evidence>
<keyword evidence="3" id="KW-0808">Transferase</keyword>
<dbReference type="PROSITE" id="PS00108">
    <property type="entry name" value="PROTEIN_KINASE_ST"/>
    <property type="match status" value="1"/>
</dbReference>
<dbReference type="InterPro" id="IPR008271">
    <property type="entry name" value="Ser/Thr_kinase_AS"/>
</dbReference>
<keyword evidence="2" id="KW-0723">Serine/threonine-protein kinase</keyword>
<organism evidence="11 12">
    <name type="scientific">Hohenbuehelia grisea</name>
    <dbReference type="NCBI Taxonomy" id="104357"/>
    <lineage>
        <taxon>Eukaryota</taxon>
        <taxon>Fungi</taxon>
        <taxon>Dikarya</taxon>
        <taxon>Basidiomycota</taxon>
        <taxon>Agaricomycotina</taxon>
        <taxon>Agaricomycetes</taxon>
        <taxon>Agaricomycetidae</taxon>
        <taxon>Agaricales</taxon>
        <taxon>Pleurotineae</taxon>
        <taxon>Pleurotaceae</taxon>
        <taxon>Hohenbuehelia</taxon>
    </lineage>
</organism>
<evidence type="ECO:0000256" key="1">
    <source>
        <dbReference type="ARBA" id="ARBA00012513"/>
    </source>
</evidence>
<reference evidence="12" key="1">
    <citation type="submission" date="2024-06" db="EMBL/GenBank/DDBJ databases">
        <title>Multi-omics analyses provide insights into the biosynthesis of the anticancer antibiotic pleurotin in Hohenbuehelia grisea.</title>
        <authorList>
            <person name="Weaver J.A."/>
            <person name="Alberti F."/>
        </authorList>
    </citation>
    <scope>NUCLEOTIDE SEQUENCE [LARGE SCALE GENOMIC DNA]</scope>
    <source>
        <strain evidence="12">T-177</strain>
    </source>
</reference>
<dbReference type="PROSITE" id="PS50011">
    <property type="entry name" value="PROTEIN_KINASE_DOM"/>
    <property type="match status" value="1"/>
</dbReference>
<evidence type="ECO:0000256" key="3">
    <source>
        <dbReference type="ARBA" id="ARBA00022679"/>
    </source>
</evidence>
<dbReference type="PANTHER" id="PTHR24356">
    <property type="entry name" value="SERINE/THREONINE-PROTEIN KINASE"/>
    <property type="match status" value="1"/>
</dbReference>
<comment type="catalytic activity">
    <reaction evidence="8">
        <text>L-seryl-[protein] + ATP = O-phospho-L-seryl-[protein] + ADP + H(+)</text>
        <dbReference type="Rhea" id="RHEA:17989"/>
        <dbReference type="Rhea" id="RHEA-COMP:9863"/>
        <dbReference type="Rhea" id="RHEA-COMP:11604"/>
        <dbReference type="ChEBI" id="CHEBI:15378"/>
        <dbReference type="ChEBI" id="CHEBI:29999"/>
        <dbReference type="ChEBI" id="CHEBI:30616"/>
        <dbReference type="ChEBI" id="CHEBI:83421"/>
        <dbReference type="ChEBI" id="CHEBI:456216"/>
        <dbReference type="EC" id="2.7.11.1"/>
    </reaction>
</comment>
<sequence>MPRFVLVRELHETTISQTVVVRQAVRTRDRASKGRCICLKVYHKEYLYERRLYPQVLAEMAAYRRLAETKKADGDMFVMQAAGILQDTERIYLGMKLMQGDLVDILSDDSMDPTLHAPRWIAQTAAGISALHAAGIIHRDIKPENLLLDERNNIVIADFSLAFVCTIDAPCDVRGHYTNDRVGTYLYIAPEIVYAKRNGIGSYGPMVDYWGLGCIVFELESRGREFPFSRIEDLDLYCHWNDAGHGRAYFKGAGLSEEAEAVIWGLLQIDPMKRFDIDALKEQPYFNSKHTCESEFVNIERKARSSPSASKAETPLSNNGGRPLIFRPQVDVGPSSISVYEGIGWVNPNGFWARYSPPPDDA</sequence>
<proteinExistence type="predicted"/>
<gene>
    <name evidence="11" type="ORF">HGRIS_012452</name>
</gene>
<dbReference type="Pfam" id="PF00069">
    <property type="entry name" value="Pkinase"/>
    <property type="match status" value="1"/>
</dbReference>
<dbReference type="SMART" id="SM00220">
    <property type="entry name" value="S_TKc"/>
    <property type="match status" value="1"/>
</dbReference>
<comment type="catalytic activity">
    <reaction evidence="7">
        <text>L-threonyl-[protein] + ATP = O-phospho-L-threonyl-[protein] + ADP + H(+)</text>
        <dbReference type="Rhea" id="RHEA:46608"/>
        <dbReference type="Rhea" id="RHEA-COMP:11060"/>
        <dbReference type="Rhea" id="RHEA-COMP:11605"/>
        <dbReference type="ChEBI" id="CHEBI:15378"/>
        <dbReference type="ChEBI" id="CHEBI:30013"/>
        <dbReference type="ChEBI" id="CHEBI:30616"/>
        <dbReference type="ChEBI" id="CHEBI:61977"/>
        <dbReference type="ChEBI" id="CHEBI:456216"/>
        <dbReference type="EC" id="2.7.11.1"/>
    </reaction>
</comment>
<evidence type="ECO:0000256" key="5">
    <source>
        <dbReference type="ARBA" id="ARBA00022777"/>
    </source>
</evidence>
<keyword evidence="5" id="KW-0418">Kinase</keyword>
<dbReference type="Gene3D" id="1.10.510.10">
    <property type="entry name" value="Transferase(Phosphotransferase) domain 1"/>
    <property type="match status" value="1"/>
</dbReference>
<evidence type="ECO:0000256" key="4">
    <source>
        <dbReference type="ARBA" id="ARBA00022741"/>
    </source>
</evidence>
<keyword evidence="4" id="KW-0547">Nucleotide-binding</keyword>
<comment type="caution">
    <text evidence="11">The sequence shown here is derived from an EMBL/GenBank/DDBJ whole genome shotgun (WGS) entry which is preliminary data.</text>
</comment>
<evidence type="ECO:0000256" key="8">
    <source>
        <dbReference type="ARBA" id="ARBA00048679"/>
    </source>
</evidence>
<dbReference type="EMBL" id="JASNQZ010000015">
    <property type="protein sequence ID" value="KAL0946191.1"/>
    <property type="molecule type" value="Genomic_DNA"/>
</dbReference>